<name>N6WQN7_9GAMM</name>
<sequence length="144" mass="16437">MSSTFSPCLDRFKALFNEMSAHQLGELDDVYAQDVIFTDPFVSVHGLNELGRYFTSAYANVISCSFDFDEAVRGEQGVCLPWTMTLQHKRIRRGQPVQVEGISRLRIVDDKVVLHRDYFDAGQLLYENVPVLGTAVRWLRKYAA</sequence>
<organism evidence="2 3">
    <name type="scientific">Marinobacter nanhaiticus D15-8W</name>
    <dbReference type="NCBI Taxonomy" id="626887"/>
    <lineage>
        <taxon>Bacteria</taxon>
        <taxon>Pseudomonadati</taxon>
        <taxon>Pseudomonadota</taxon>
        <taxon>Gammaproteobacteria</taxon>
        <taxon>Pseudomonadales</taxon>
        <taxon>Marinobacteraceae</taxon>
        <taxon>Marinobacter</taxon>
    </lineage>
</organism>
<dbReference type="PATRIC" id="fig|626887.3.peg.4181"/>
<comment type="caution">
    <text evidence="2">The sequence shown here is derived from an EMBL/GenBank/DDBJ whole genome shotgun (WGS) entry which is preliminary data.</text>
</comment>
<dbReference type="SUPFAM" id="SSF54427">
    <property type="entry name" value="NTF2-like"/>
    <property type="match status" value="1"/>
</dbReference>
<gene>
    <name evidence="2" type="ORF">J057_20885</name>
</gene>
<dbReference type="OrthoDB" id="1115105at2"/>
<feature type="domain" description="SnoaL-like" evidence="1">
    <location>
        <begin position="13"/>
        <end position="115"/>
    </location>
</feature>
<dbReference type="AlphaFoldDB" id="N6WQN7"/>
<dbReference type="InterPro" id="IPR032710">
    <property type="entry name" value="NTF2-like_dom_sf"/>
</dbReference>
<keyword evidence="3" id="KW-1185">Reference proteome</keyword>
<accession>N6WQN7</accession>
<dbReference type="InterPro" id="IPR037401">
    <property type="entry name" value="SnoaL-like"/>
</dbReference>
<dbReference type="EMBL" id="APLQ01000014">
    <property type="protein sequence ID" value="ENO13891.1"/>
    <property type="molecule type" value="Genomic_DNA"/>
</dbReference>
<evidence type="ECO:0000313" key="2">
    <source>
        <dbReference type="EMBL" id="ENO13891.1"/>
    </source>
</evidence>
<dbReference type="HOGENOM" id="CLU_122429_0_0_6"/>
<dbReference type="Pfam" id="PF12680">
    <property type="entry name" value="SnoaL_2"/>
    <property type="match status" value="1"/>
</dbReference>
<dbReference type="RefSeq" id="WP_004582112.1">
    <property type="nucleotide sequence ID" value="NZ_AP028878.1"/>
</dbReference>
<dbReference type="eggNOG" id="COG3631">
    <property type="taxonomic scope" value="Bacteria"/>
</dbReference>
<evidence type="ECO:0000313" key="3">
    <source>
        <dbReference type="Proteomes" id="UP000013165"/>
    </source>
</evidence>
<dbReference type="STRING" id="626887.J057_20885"/>
<dbReference type="Proteomes" id="UP000013165">
    <property type="component" value="Unassembled WGS sequence"/>
</dbReference>
<reference evidence="2 3" key="1">
    <citation type="journal article" date="2013" name="Genome Announc.">
        <title>Genome Sequence of the Polycyclic Aromatic Hydrocarbon-Degrading Bacterium Strain Marinobacter nanhaiticus D15-8WT.</title>
        <authorList>
            <person name="Cui Z."/>
            <person name="Gao W."/>
            <person name="Li Q."/>
            <person name="Xu G."/>
            <person name="Zheng L."/>
        </authorList>
    </citation>
    <scope>NUCLEOTIDE SEQUENCE [LARGE SCALE GENOMIC DNA]</scope>
    <source>
        <strain evidence="2 3">D15-8W</strain>
    </source>
</reference>
<protein>
    <submittedName>
        <fullName evidence="2">Nuclear transport factor 2 family protein</fullName>
    </submittedName>
</protein>
<proteinExistence type="predicted"/>
<evidence type="ECO:0000259" key="1">
    <source>
        <dbReference type="Pfam" id="PF12680"/>
    </source>
</evidence>
<dbReference type="Gene3D" id="3.10.450.50">
    <property type="match status" value="1"/>
</dbReference>